<dbReference type="EMBL" id="CYHF01000004">
    <property type="protein sequence ID" value="CUA96370.1"/>
    <property type="molecule type" value="Genomic_DNA"/>
</dbReference>
<dbReference type="STRING" id="339866.GCA_001418255_01343"/>
<keyword evidence="2" id="KW-1185">Reference proteome</keyword>
<evidence type="ECO:0000313" key="2">
    <source>
        <dbReference type="Proteomes" id="UP000183649"/>
    </source>
</evidence>
<protein>
    <submittedName>
        <fullName evidence="1">Uncharacterized protein</fullName>
    </submittedName>
</protein>
<name>A0A0K6HZR6_9BURK</name>
<gene>
    <name evidence="1" type="ORF">Ga0061069_104109</name>
</gene>
<evidence type="ECO:0000313" key="1">
    <source>
        <dbReference type="EMBL" id="CUA96370.1"/>
    </source>
</evidence>
<proteinExistence type="predicted"/>
<organism evidence="1 2">
    <name type="scientific">Thiomonas bhubaneswarensis</name>
    <dbReference type="NCBI Taxonomy" id="339866"/>
    <lineage>
        <taxon>Bacteria</taxon>
        <taxon>Pseudomonadati</taxon>
        <taxon>Pseudomonadota</taxon>
        <taxon>Betaproteobacteria</taxon>
        <taxon>Burkholderiales</taxon>
        <taxon>Thiomonas</taxon>
    </lineage>
</organism>
<dbReference type="AlphaFoldDB" id="A0A0K6HZR6"/>
<reference evidence="2" key="1">
    <citation type="submission" date="2015-08" db="EMBL/GenBank/DDBJ databases">
        <authorList>
            <person name="Varghese N."/>
        </authorList>
    </citation>
    <scope>NUCLEOTIDE SEQUENCE [LARGE SCALE GENOMIC DNA]</scope>
    <source>
        <strain evidence="2">DSM 18181</strain>
    </source>
</reference>
<accession>A0A0K6HZR6</accession>
<dbReference type="Proteomes" id="UP000183649">
    <property type="component" value="Unassembled WGS sequence"/>
</dbReference>
<sequence>MRLRTGTLIPGTETPVGTGLNAPVRATIRVESALHLAIVKRLPREKVLAECFCAMLFRGWGLPTPEPIIIHEHGSLIFGSLDTGYPNLAQRLGFSEELPIEHKKQLELAGSHIVCSWDDAPKATAVDEAIANADRNLGNVLWDGTDHAYIDHDRTLGLIAQQYNLLAEMAKIVGKAREIEQGAVAAALSLDSTLPSRFDVPDGVDFSQFVHYTQQRLSGLGVRLLNRFPKPDDLLTDLEPAP</sequence>